<organism evidence="6 7">
    <name type="scientific">Saxophila tyrrhenica</name>
    <dbReference type="NCBI Taxonomy" id="1690608"/>
    <lineage>
        <taxon>Eukaryota</taxon>
        <taxon>Fungi</taxon>
        <taxon>Dikarya</taxon>
        <taxon>Ascomycota</taxon>
        <taxon>Pezizomycotina</taxon>
        <taxon>Dothideomycetes</taxon>
        <taxon>Dothideomycetidae</taxon>
        <taxon>Mycosphaerellales</taxon>
        <taxon>Extremaceae</taxon>
        <taxon>Saxophila</taxon>
    </lineage>
</organism>
<dbReference type="InterPro" id="IPR002018">
    <property type="entry name" value="CarbesteraseB"/>
</dbReference>
<dbReference type="Pfam" id="PF00135">
    <property type="entry name" value="COesterase"/>
    <property type="match status" value="1"/>
</dbReference>
<name>A0AAV9PLA1_9PEZI</name>
<dbReference type="AlphaFoldDB" id="A0AAV9PLA1"/>
<evidence type="ECO:0000256" key="4">
    <source>
        <dbReference type="SAM" id="MobiDB-lite"/>
    </source>
</evidence>
<dbReference type="InterPro" id="IPR019826">
    <property type="entry name" value="Carboxylesterase_B_AS"/>
</dbReference>
<dbReference type="InterPro" id="IPR050309">
    <property type="entry name" value="Type-B_Carboxylest/Lipase"/>
</dbReference>
<dbReference type="Gene3D" id="3.40.50.1820">
    <property type="entry name" value="alpha/beta hydrolase"/>
    <property type="match status" value="1"/>
</dbReference>
<proteinExistence type="inferred from homology"/>
<dbReference type="PROSITE" id="PS00122">
    <property type="entry name" value="CARBOXYLESTERASE_B_1"/>
    <property type="match status" value="1"/>
</dbReference>
<keyword evidence="3" id="KW-0732">Signal</keyword>
<evidence type="ECO:0000256" key="1">
    <source>
        <dbReference type="ARBA" id="ARBA00005964"/>
    </source>
</evidence>
<dbReference type="GO" id="GO:0016787">
    <property type="term" value="F:hydrolase activity"/>
    <property type="evidence" value="ECO:0007669"/>
    <property type="project" value="UniProtKB-KW"/>
</dbReference>
<dbReference type="RefSeq" id="XP_064663225.1">
    <property type="nucleotide sequence ID" value="XM_064798898.1"/>
</dbReference>
<accession>A0AAV9PLA1</accession>
<evidence type="ECO:0000259" key="5">
    <source>
        <dbReference type="Pfam" id="PF00135"/>
    </source>
</evidence>
<sequence>MKVASLALLYLLQSTQAASPAASPPAPVATDVHGSGVSYHGIYKNSIEAFLGIRYAHDTGGEYRFKPPRPYTPDPGSRIEAKDPGSSCPQRKDYGPLGIWGTYDYVTDTSEDCLRLNVWRPNGTAAGDKLPVLVYIHGGSFLTGNKDGILAQLGGMQLHAIDNGHPIMNVELNYRLGVFGFAQTGALLAEGSTNAGIRDQRAALEWVRDNIAAFGGDPDKITIHGQSSGGLAVGMQIMAYGGTRPVPFQQAICQSQALEPGITGNSTRKSMARAWSVSVCASYSFDSAENVACLRSLPMQQLLNAQLITHTARVARQQGDNWLPVVDGDIVPAAPSTLIAEHRFANVSAMIGWTVNDAVLFTNTSIKTPHETYHFLNKYMPGFTVENVEKMLALYPSPDFQPTRFKNGTIKLHAETYRAARIYRDLLFTCQPIHYGQALAAAGNPVYFYNQNQSMLQPLLHKHDEYGFGVVHTAELIYVFGNLTKFNLPGFAYHPRPSDHRLASQESRSWSSFVAVGQPSLEGHDTLQGWKQADFDDDNYGVYVIGGKYPGYSGTGPSSSAKARKVMLDEKLSERCGFINSPEIVKEMLY</sequence>
<dbReference type="EC" id="3.1.1.-" evidence="3"/>
<keyword evidence="2 3" id="KW-0378">Hydrolase</keyword>
<evidence type="ECO:0000313" key="7">
    <source>
        <dbReference type="Proteomes" id="UP001337655"/>
    </source>
</evidence>
<dbReference type="EMBL" id="JAVRRT010000002">
    <property type="protein sequence ID" value="KAK5174556.1"/>
    <property type="molecule type" value="Genomic_DNA"/>
</dbReference>
<dbReference type="GeneID" id="89922985"/>
<evidence type="ECO:0000256" key="3">
    <source>
        <dbReference type="RuleBase" id="RU361235"/>
    </source>
</evidence>
<dbReference type="SUPFAM" id="SSF53474">
    <property type="entry name" value="alpha/beta-Hydrolases"/>
    <property type="match status" value="1"/>
</dbReference>
<comment type="caution">
    <text evidence="6">The sequence shown here is derived from an EMBL/GenBank/DDBJ whole genome shotgun (WGS) entry which is preliminary data.</text>
</comment>
<gene>
    <name evidence="6" type="ORF">LTR77_001637</name>
</gene>
<comment type="similarity">
    <text evidence="1 3">Belongs to the type-B carboxylesterase/lipase family.</text>
</comment>
<feature type="domain" description="Carboxylesterase type B" evidence="5">
    <location>
        <begin position="40"/>
        <end position="540"/>
    </location>
</feature>
<dbReference type="Proteomes" id="UP001337655">
    <property type="component" value="Unassembled WGS sequence"/>
</dbReference>
<feature type="chain" id="PRO_5043107531" description="Carboxylic ester hydrolase" evidence="3">
    <location>
        <begin position="18"/>
        <end position="590"/>
    </location>
</feature>
<reference evidence="6 7" key="1">
    <citation type="submission" date="2023-08" db="EMBL/GenBank/DDBJ databases">
        <title>Black Yeasts Isolated from many extreme environments.</title>
        <authorList>
            <person name="Coleine C."/>
            <person name="Stajich J.E."/>
            <person name="Selbmann L."/>
        </authorList>
    </citation>
    <scope>NUCLEOTIDE SEQUENCE [LARGE SCALE GENOMIC DNA]</scope>
    <source>
        <strain evidence="6 7">CCFEE 5935</strain>
    </source>
</reference>
<feature type="region of interest" description="Disordered" evidence="4">
    <location>
        <begin position="64"/>
        <end position="89"/>
    </location>
</feature>
<protein>
    <recommendedName>
        <fullName evidence="3">Carboxylic ester hydrolase</fullName>
        <ecNumber evidence="3">3.1.1.-</ecNumber>
    </recommendedName>
</protein>
<dbReference type="PANTHER" id="PTHR11559">
    <property type="entry name" value="CARBOXYLESTERASE"/>
    <property type="match status" value="1"/>
</dbReference>
<feature type="signal peptide" evidence="3">
    <location>
        <begin position="1"/>
        <end position="17"/>
    </location>
</feature>
<evidence type="ECO:0000313" key="6">
    <source>
        <dbReference type="EMBL" id="KAK5174556.1"/>
    </source>
</evidence>
<dbReference type="InterPro" id="IPR029058">
    <property type="entry name" value="AB_hydrolase_fold"/>
</dbReference>
<evidence type="ECO:0000256" key="2">
    <source>
        <dbReference type="ARBA" id="ARBA00022801"/>
    </source>
</evidence>
<keyword evidence="7" id="KW-1185">Reference proteome</keyword>